<evidence type="ECO:0008006" key="3">
    <source>
        <dbReference type="Google" id="ProtNLM"/>
    </source>
</evidence>
<reference evidence="1" key="1">
    <citation type="submission" date="2012-02" db="EMBL/GenBank/DDBJ databases">
        <title>Whole genome shotgun sequence of Gordonia otitidis NBRC 100426.</title>
        <authorList>
            <person name="Yoshida I."/>
            <person name="Hosoyama A."/>
            <person name="Tsuchikane K."/>
            <person name="Katsumata H."/>
            <person name="Yamazaki S."/>
            <person name="Fujita N."/>
        </authorList>
    </citation>
    <scope>NUCLEOTIDE SEQUENCE [LARGE SCALE GENOMIC DNA]</scope>
    <source>
        <strain evidence="1">NBRC 100426</strain>
    </source>
</reference>
<keyword evidence="2" id="KW-1185">Reference proteome</keyword>
<dbReference type="Proteomes" id="UP000005038">
    <property type="component" value="Unassembled WGS sequence"/>
</dbReference>
<gene>
    <name evidence="1" type="ORF">GOOTI_153_00120</name>
</gene>
<evidence type="ECO:0000313" key="2">
    <source>
        <dbReference type="Proteomes" id="UP000005038"/>
    </source>
</evidence>
<protein>
    <recommendedName>
        <fullName evidence="3">Muconolactone isomerase domain-containing protein</fullName>
    </recommendedName>
</protein>
<proteinExistence type="predicted"/>
<dbReference type="RefSeq" id="WP_007239525.1">
    <property type="nucleotide sequence ID" value="NZ_BAFB01000153.1"/>
</dbReference>
<dbReference type="STRING" id="1108044.GOOTI_153_00120"/>
<dbReference type="AlphaFoldDB" id="H5TP94"/>
<comment type="caution">
    <text evidence="1">The sequence shown here is derived from an EMBL/GenBank/DDBJ whole genome shotgun (WGS) entry which is preliminary data.</text>
</comment>
<sequence length="127" mass="14495">MSAANASGDTIMLTIFLRHDQGQNLEQLQRRLDDNDWWHGFPPDGCEIVSWVVAMGIGQIVTLRLPADKLAAVNVELERRAWGTFQTDFYPTYDFMEVRERPTREADERRGVAADTEPRATVWAVSE</sequence>
<organism evidence="1 2">
    <name type="scientific">Gordonia otitidis (strain DSM 44809 / CCUG 52243 / JCM 12355 / NBRC 100426 / IFM 10032)</name>
    <dbReference type="NCBI Taxonomy" id="1108044"/>
    <lineage>
        <taxon>Bacteria</taxon>
        <taxon>Bacillati</taxon>
        <taxon>Actinomycetota</taxon>
        <taxon>Actinomycetes</taxon>
        <taxon>Mycobacteriales</taxon>
        <taxon>Gordoniaceae</taxon>
        <taxon>Gordonia</taxon>
    </lineage>
</organism>
<name>H5TP94_GORO1</name>
<dbReference type="EMBL" id="BAFB01000153">
    <property type="protein sequence ID" value="GAB35302.1"/>
    <property type="molecule type" value="Genomic_DNA"/>
</dbReference>
<accession>H5TP94</accession>
<evidence type="ECO:0000313" key="1">
    <source>
        <dbReference type="EMBL" id="GAB35302.1"/>
    </source>
</evidence>